<reference evidence="2 3" key="1">
    <citation type="journal article" date="2019" name="Sci. Rep.">
        <title>Orb-weaving spider Araneus ventricosus genome elucidates the spidroin gene catalogue.</title>
        <authorList>
            <person name="Kono N."/>
            <person name="Nakamura H."/>
            <person name="Ohtoshi R."/>
            <person name="Moran D.A.P."/>
            <person name="Shinohara A."/>
            <person name="Yoshida Y."/>
            <person name="Fujiwara M."/>
            <person name="Mori M."/>
            <person name="Tomita M."/>
            <person name="Arakawa K."/>
        </authorList>
    </citation>
    <scope>NUCLEOTIDE SEQUENCE [LARGE SCALE GENOMIC DNA]</scope>
</reference>
<dbReference type="EMBL" id="BGPR01000369">
    <property type="protein sequence ID" value="GBM16222.1"/>
    <property type="molecule type" value="Genomic_DNA"/>
</dbReference>
<dbReference type="SUPFAM" id="SSF46689">
    <property type="entry name" value="Homeodomain-like"/>
    <property type="match status" value="1"/>
</dbReference>
<name>A0A4Y2DHJ5_ARAVE</name>
<evidence type="ECO:0000313" key="2">
    <source>
        <dbReference type="EMBL" id="GBM16222.1"/>
    </source>
</evidence>
<dbReference type="AlphaFoldDB" id="A0A4Y2DHJ5"/>
<sequence>MTLKLENVKAKVLEHQEKNLILHEVNKGVKKKDITLKFGIPPNRLSTIKKNRDKIQNYDPSNSCSERLKACVREDVDEAVLKWTV</sequence>
<organism evidence="2 3">
    <name type="scientific">Araneus ventricosus</name>
    <name type="common">Orbweaver spider</name>
    <name type="synonym">Epeira ventricosa</name>
    <dbReference type="NCBI Taxonomy" id="182803"/>
    <lineage>
        <taxon>Eukaryota</taxon>
        <taxon>Metazoa</taxon>
        <taxon>Ecdysozoa</taxon>
        <taxon>Arthropoda</taxon>
        <taxon>Chelicerata</taxon>
        <taxon>Arachnida</taxon>
        <taxon>Araneae</taxon>
        <taxon>Araneomorphae</taxon>
        <taxon>Entelegynae</taxon>
        <taxon>Araneoidea</taxon>
        <taxon>Araneidae</taxon>
        <taxon>Araneus</taxon>
    </lineage>
</organism>
<comment type="subcellular location">
    <subcellularLocation>
        <location evidence="1">Nucleus</location>
    </subcellularLocation>
</comment>
<accession>A0A4Y2DHJ5</accession>
<keyword evidence="3" id="KW-1185">Reference proteome</keyword>
<comment type="caution">
    <text evidence="2">The sequence shown here is derived from an EMBL/GenBank/DDBJ whole genome shotgun (WGS) entry which is preliminary data.</text>
</comment>
<dbReference type="Proteomes" id="UP000499080">
    <property type="component" value="Unassembled WGS sequence"/>
</dbReference>
<protein>
    <submittedName>
        <fullName evidence="2">Uncharacterized protein</fullName>
    </submittedName>
</protein>
<proteinExistence type="predicted"/>
<dbReference type="OrthoDB" id="6411292at2759"/>
<evidence type="ECO:0000256" key="1">
    <source>
        <dbReference type="ARBA" id="ARBA00004123"/>
    </source>
</evidence>
<dbReference type="GO" id="GO:0005634">
    <property type="term" value="C:nucleus"/>
    <property type="evidence" value="ECO:0007669"/>
    <property type="project" value="UniProtKB-SubCell"/>
</dbReference>
<evidence type="ECO:0000313" key="3">
    <source>
        <dbReference type="Proteomes" id="UP000499080"/>
    </source>
</evidence>
<dbReference type="Gene3D" id="1.10.10.60">
    <property type="entry name" value="Homeodomain-like"/>
    <property type="match status" value="1"/>
</dbReference>
<gene>
    <name evidence="2" type="ORF">AVEN_126473_1</name>
</gene>
<dbReference type="InterPro" id="IPR009057">
    <property type="entry name" value="Homeodomain-like_sf"/>
</dbReference>